<dbReference type="InterPro" id="IPR002656">
    <property type="entry name" value="Acyl_transf_3_dom"/>
</dbReference>
<feature type="transmembrane region" description="Helical" evidence="1">
    <location>
        <begin position="43"/>
        <end position="65"/>
    </location>
</feature>
<dbReference type="RefSeq" id="WP_214625166.1">
    <property type="nucleotide sequence ID" value="NZ_JAHGAW010000013.1"/>
</dbReference>
<dbReference type="Proteomes" id="UP001138757">
    <property type="component" value="Unassembled WGS sequence"/>
</dbReference>
<feature type="transmembrane region" description="Helical" evidence="1">
    <location>
        <begin position="202"/>
        <end position="219"/>
    </location>
</feature>
<dbReference type="AlphaFoldDB" id="A0A9X1DFH0"/>
<dbReference type="GO" id="GO:0000271">
    <property type="term" value="P:polysaccharide biosynthetic process"/>
    <property type="evidence" value="ECO:0007669"/>
    <property type="project" value="TreeGrafter"/>
</dbReference>
<dbReference type="PANTHER" id="PTHR23028">
    <property type="entry name" value="ACETYLTRANSFERASE"/>
    <property type="match status" value="1"/>
</dbReference>
<dbReference type="InterPro" id="IPR050879">
    <property type="entry name" value="Acyltransferase_3"/>
</dbReference>
<feature type="transmembrane region" description="Helical" evidence="1">
    <location>
        <begin position="86"/>
        <end position="107"/>
    </location>
</feature>
<feature type="transmembrane region" description="Helical" evidence="1">
    <location>
        <begin position="231"/>
        <end position="250"/>
    </location>
</feature>
<feature type="domain" description="Acyltransferase 3" evidence="2">
    <location>
        <begin position="13"/>
        <end position="354"/>
    </location>
</feature>
<comment type="caution">
    <text evidence="3">The sequence shown here is derived from an EMBL/GenBank/DDBJ whole genome shotgun (WGS) entry which is preliminary data.</text>
</comment>
<evidence type="ECO:0000313" key="3">
    <source>
        <dbReference type="EMBL" id="MBT2188914.1"/>
    </source>
</evidence>
<dbReference type="GO" id="GO:0016020">
    <property type="term" value="C:membrane"/>
    <property type="evidence" value="ECO:0007669"/>
    <property type="project" value="TreeGrafter"/>
</dbReference>
<keyword evidence="3" id="KW-0808">Transferase</keyword>
<feature type="transmembrane region" description="Helical" evidence="1">
    <location>
        <begin position="158"/>
        <end position="182"/>
    </location>
</feature>
<keyword evidence="1" id="KW-0472">Membrane</keyword>
<keyword evidence="4" id="KW-1185">Reference proteome</keyword>
<keyword evidence="3" id="KW-0012">Acyltransferase</keyword>
<proteinExistence type="predicted"/>
<dbReference type="Pfam" id="PF01757">
    <property type="entry name" value="Acyl_transf_3"/>
    <property type="match status" value="1"/>
</dbReference>
<feature type="transmembrane region" description="Helical" evidence="1">
    <location>
        <begin position="338"/>
        <end position="357"/>
    </location>
</feature>
<feature type="transmembrane region" description="Helical" evidence="1">
    <location>
        <begin position="285"/>
        <end position="309"/>
    </location>
</feature>
<name>A0A9X1DFH0_9SPHN</name>
<gene>
    <name evidence="3" type="ORF">KK488_18370</name>
</gene>
<evidence type="ECO:0000259" key="2">
    <source>
        <dbReference type="Pfam" id="PF01757"/>
    </source>
</evidence>
<dbReference type="EMBL" id="JAHGAW010000013">
    <property type="protein sequence ID" value="MBT2188914.1"/>
    <property type="molecule type" value="Genomic_DNA"/>
</dbReference>
<keyword evidence="1" id="KW-0812">Transmembrane</keyword>
<evidence type="ECO:0000256" key="1">
    <source>
        <dbReference type="SAM" id="Phobius"/>
    </source>
</evidence>
<organism evidence="3 4">
    <name type="scientific">Sphingobium nicotianae</name>
    <dbReference type="NCBI Taxonomy" id="2782607"/>
    <lineage>
        <taxon>Bacteria</taxon>
        <taxon>Pseudomonadati</taxon>
        <taxon>Pseudomonadota</taxon>
        <taxon>Alphaproteobacteria</taxon>
        <taxon>Sphingomonadales</taxon>
        <taxon>Sphingomonadaceae</taxon>
        <taxon>Sphingobium</taxon>
    </lineage>
</organism>
<sequence>MSLAISAPRHRYVALDSLRGICACMVILYHIPSGSAFAQLPVIRHGGLFVDFFFVLSGLVIGSSYGQRLADGYALKRYMTLRFFRVYPLHLVMLLIYLAFEVGFALLAPGGAGRRPFEGSYSLPSFISALFLVQIFFGRDATPWNGPSWSNAAEFWTYLIFAGVMKLLPRLTVPLCILVALAVPPYLAVLTDRNINVGHDGALARCLYGFAMGLLCWKLPARLRERSNAPWVDDALELAMVALCVAFVWVAGVTRLSLAAPLVFFLVVVIFSRQRGIVSRLLGRAPFVMLGTLSYSIYMIHGFLLWRYLNVLSVGARFTGLDLVRSVGGETRLTSDPLLYGLLVAVFFAGVLVAAHLSCRLIEEPGRNLGKTLGARRRDDDDGTPVMPAGVNLESA</sequence>
<evidence type="ECO:0000313" key="4">
    <source>
        <dbReference type="Proteomes" id="UP001138757"/>
    </source>
</evidence>
<protein>
    <submittedName>
        <fullName evidence="3">Acyltransferase</fullName>
    </submittedName>
</protein>
<dbReference type="PANTHER" id="PTHR23028:SF131">
    <property type="entry name" value="BLR2367 PROTEIN"/>
    <property type="match status" value="1"/>
</dbReference>
<reference evidence="3" key="1">
    <citation type="submission" date="2021-05" db="EMBL/GenBank/DDBJ databases">
        <title>Genome of Sphingobium sp. strain.</title>
        <authorList>
            <person name="Fan R."/>
        </authorList>
    </citation>
    <scope>NUCLEOTIDE SEQUENCE</scope>
    <source>
        <strain evidence="3">H33</strain>
    </source>
</reference>
<accession>A0A9X1DFH0</accession>
<dbReference type="GO" id="GO:0016747">
    <property type="term" value="F:acyltransferase activity, transferring groups other than amino-acyl groups"/>
    <property type="evidence" value="ECO:0007669"/>
    <property type="project" value="InterPro"/>
</dbReference>
<keyword evidence="1" id="KW-1133">Transmembrane helix</keyword>